<protein>
    <submittedName>
        <fullName evidence="3">Outer membrane lipoprotein carrier protein LolA</fullName>
    </submittedName>
</protein>
<comment type="caution">
    <text evidence="3">The sequence shown here is derived from an EMBL/GenBank/DDBJ whole genome shotgun (WGS) entry which is preliminary data.</text>
</comment>
<reference evidence="4" key="1">
    <citation type="journal article" date="2019" name="Int. J. Syst. Evol. Microbiol.">
        <title>The Global Catalogue of Microorganisms (GCM) 10K type strain sequencing project: providing services to taxonomists for standard genome sequencing and annotation.</title>
        <authorList>
            <consortium name="The Broad Institute Genomics Platform"/>
            <consortium name="The Broad Institute Genome Sequencing Center for Infectious Disease"/>
            <person name="Wu L."/>
            <person name="Ma J."/>
        </authorList>
    </citation>
    <scope>NUCLEOTIDE SEQUENCE [LARGE SCALE GENOMIC DNA]</scope>
    <source>
        <strain evidence="4">KCTC 42644</strain>
    </source>
</reference>
<dbReference type="InterPro" id="IPR029046">
    <property type="entry name" value="LolA/LolB/LppX"/>
</dbReference>
<dbReference type="CDD" id="cd16325">
    <property type="entry name" value="LolA"/>
    <property type="match status" value="1"/>
</dbReference>
<sequence>MRFLIAGVVAALAAAAPAQASLPEVAAHFRGLQTMTADFTQTSASGAVARGKLILARPGKVRFQYEPSVPMLIVADGKSLSMIDYEVSQVSKWPIKGTPLAVLLDPATDIAKYGRILPPGNGGLPGFVTVESKDKKHPEYGTITLYFSPDKQAPGGLSLSAWRVLDAQGNTTQVQLANARFNVAVDKNSFTYRDPRQRPRPRGRG</sequence>
<gene>
    <name evidence="3" type="ORF">ACFOMD_18105</name>
</gene>
<feature type="signal peptide" evidence="2">
    <location>
        <begin position="1"/>
        <end position="20"/>
    </location>
</feature>
<keyword evidence="3" id="KW-0449">Lipoprotein</keyword>
<dbReference type="Pfam" id="PF03548">
    <property type="entry name" value="LolA"/>
    <property type="match status" value="1"/>
</dbReference>
<organism evidence="3 4">
    <name type="scientific">Sphingoaurantiacus capsulatus</name>
    <dbReference type="NCBI Taxonomy" id="1771310"/>
    <lineage>
        <taxon>Bacteria</taxon>
        <taxon>Pseudomonadati</taxon>
        <taxon>Pseudomonadota</taxon>
        <taxon>Alphaproteobacteria</taxon>
        <taxon>Sphingomonadales</taxon>
        <taxon>Sphingosinicellaceae</taxon>
        <taxon>Sphingoaurantiacus</taxon>
    </lineage>
</organism>
<dbReference type="PANTHER" id="PTHR35869:SF1">
    <property type="entry name" value="OUTER-MEMBRANE LIPOPROTEIN CARRIER PROTEIN"/>
    <property type="match status" value="1"/>
</dbReference>
<dbReference type="SUPFAM" id="SSF89392">
    <property type="entry name" value="Prokaryotic lipoproteins and lipoprotein localization factors"/>
    <property type="match status" value="1"/>
</dbReference>
<proteinExistence type="predicted"/>
<dbReference type="RefSeq" id="WP_380864149.1">
    <property type="nucleotide sequence ID" value="NZ_JBHRXV010000017.1"/>
</dbReference>
<name>A0ABV7XEY9_9SPHN</name>
<evidence type="ECO:0000313" key="4">
    <source>
        <dbReference type="Proteomes" id="UP001595615"/>
    </source>
</evidence>
<keyword evidence="4" id="KW-1185">Reference proteome</keyword>
<evidence type="ECO:0000256" key="2">
    <source>
        <dbReference type="SAM" id="SignalP"/>
    </source>
</evidence>
<dbReference type="Proteomes" id="UP001595615">
    <property type="component" value="Unassembled WGS sequence"/>
</dbReference>
<accession>A0ABV7XEY9</accession>
<feature type="chain" id="PRO_5045337443" evidence="2">
    <location>
        <begin position="21"/>
        <end position="205"/>
    </location>
</feature>
<evidence type="ECO:0000313" key="3">
    <source>
        <dbReference type="EMBL" id="MFC3714486.1"/>
    </source>
</evidence>
<dbReference type="PANTHER" id="PTHR35869">
    <property type="entry name" value="OUTER-MEMBRANE LIPOPROTEIN CARRIER PROTEIN"/>
    <property type="match status" value="1"/>
</dbReference>
<dbReference type="EMBL" id="JBHRXV010000017">
    <property type="protein sequence ID" value="MFC3714486.1"/>
    <property type="molecule type" value="Genomic_DNA"/>
</dbReference>
<keyword evidence="1 2" id="KW-0732">Signal</keyword>
<dbReference type="Gene3D" id="2.50.20.10">
    <property type="entry name" value="Lipoprotein localisation LolA/LolB/LppX"/>
    <property type="match status" value="1"/>
</dbReference>
<evidence type="ECO:0000256" key="1">
    <source>
        <dbReference type="ARBA" id="ARBA00022729"/>
    </source>
</evidence>
<dbReference type="InterPro" id="IPR004564">
    <property type="entry name" value="OM_lipoprot_carrier_LolA-like"/>
</dbReference>